<gene>
    <name evidence="2" type="ORF">GPECTOR_77g39</name>
</gene>
<protein>
    <submittedName>
        <fullName evidence="2">Uncharacterized protein</fullName>
    </submittedName>
</protein>
<evidence type="ECO:0000313" key="2">
    <source>
        <dbReference type="EMBL" id="KXZ43943.1"/>
    </source>
</evidence>
<reference evidence="3" key="1">
    <citation type="journal article" date="2016" name="Nat. Commun.">
        <title>The Gonium pectorale genome demonstrates co-option of cell cycle regulation during the evolution of multicellularity.</title>
        <authorList>
            <person name="Hanschen E.R."/>
            <person name="Marriage T.N."/>
            <person name="Ferris P.J."/>
            <person name="Hamaji T."/>
            <person name="Toyoda A."/>
            <person name="Fujiyama A."/>
            <person name="Neme R."/>
            <person name="Noguchi H."/>
            <person name="Minakuchi Y."/>
            <person name="Suzuki M."/>
            <person name="Kawai-Toyooka H."/>
            <person name="Smith D.R."/>
            <person name="Sparks H."/>
            <person name="Anderson J."/>
            <person name="Bakaric R."/>
            <person name="Luria V."/>
            <person name="Karger A."/>
            <person name="Kirschner M.W."/>
            <person name="Durand P.M."/>
            <person name="Michod R.E."/>
            <person name="Nozaki H."/>
            <person name="Olson B.J."/>
        </authorList>
    </citation>
    <scope>NUCLEOTIDE SEQUENCE [LARGE SCALE GENOMIC DNA]</scope>
    <source>
        <strain evidence="3">NIES-2863</strain>
    </source>
</reference>
<sequence length="451" mass="44315">MLSTAYAGYNLVRSVCDLPGICSRPCATGSAAPEHMALALELVAALRDSAFMEHAARSQLLLAQLVPPLVPGGGGGGGGGGDGGGGGSDDGLAAAQRHLRLTTASCQGSIVKLKLLRDRMVQGLPQPVPHGEDAAAGASSTLKQILYGRCVHTARLYFGVAALCAADGGPAYGLPPPLLDAVMTLADVDDGDHEGGDGDGAGAGGGGVAAGDGVVSSSGNTYPGTLMSILMLILSWAQPAPPGNRAVCALALRIGRLALASLPPATVEAGAGARTEAGGGGGAGGFGSGGSAHSNGGGGSGDSGGAGMSGSERGAVRGMLSYTAAAAATAPSGVDGGGGGSGTVAVVSAPTGGLTRPRRLLPYANAAGLCCTALSAARRQLLRRDGAHDSATWRADAAECWRLATAAVWHALPDAGEGMLMDIRNGFLWLWLVTARAAPIPGHNNCFVMGN</sequence>
<accession>A0A150G286</accession>
<name>A0A150G286_GONPE</name>
<dbReference type="AlphaFoldDB" id="A0A150G286"/>
<feature type="region of interest" description="Disordered" evidence="1">
    <location>
        <begin position="73"/>
        <end position="92"/>
    </location>
</feature>
<organism evidence="2 3">
    <name type="scientific">Gonium pectorale</name>
    <name type="common">Green alga</name>
    <dbReference type="NCBI Taxonomy" id="33097"/>
    <lineage>
        <taxon>Eukaryota</taxon>
        <taxon>Viridiplantae</taxon>
        <taxon>Chlorophyta</taxon>
        <taxon>core chlorophytes</taxon>
        <taxon>Chlorophyceae</taxon>
        <taxon>CS clade</taxon>
        <taxon>Chlamydomonadales</taxon>
        <taxon>Volvocaceae</taxon>
        <taxon>Gonium</taxon>
    </lineage>
</organism>
<keyword evidence="3" id="KW-1185">Reference proteome</keyword>
<evidence type="ECO:0000256" key="1">
    <source>
        <dbReference type="SAM" id="MobiDB-lite"/>
    </source>
</evidence>
<feature type="compositionally biased region" description="Gly residues" evidence="1">
    <location>
        <begin position="73"/>
        <end position="89"/>
    </location>
</feature>
<feature type="region of interest" description="Disordered" evidence="1">
    <location>
        <begin position="282"/>
        <end position="310"/>
    </location>
</feature>
<evidence type="ECO:0000313" key="3">
    <source>
        <dbReference type="Proteomes" id="UP000075714"/>
    </source>
</evidence>
<dbReference type="EMBL" id="LSYV01000078">
    <property type="protein sequence ID" value="KXZ43943.1"/>
    <property type="molecule type" value="Genomic_DNA"/>
</dbReference>
<proteinExistence type="predicted"/>
<feature type="compositionally biased region" description="Gly residues" evidence="1">
    <location>
        <begin position="282"/>
        <end position="308"/>
    </location>
</feature>
<dbReference type="Proteomes" id="UP000075714">
    <property type="component" value="Unassembled WGS sequence"/>
</dbReference>
<comment type="caution">
    <text evidence="2">The sequence shown here is derived from an EMBL/GenBank/DDBJ whole genome shotgun (WGS) entry which is preliminary data.</text>
</comment>